<gene>
    <name evidence="4" type="ORF">Tci_014615</name>
</gene>
<feature type="transmembrane region" description="Helical" evidence="2">
    <location>
        <begin position="1375"/>
        <end position="1400"/>
    </location>
</feature>
<keyword evidence="4" id="KW-0548">Nucleotidyltransferase</keyword>
<dbReference type="Pfam" id="PF13966">
    <property type="entry name" value="zf-RVT"/>
    <property type="match status" value="1"/>
</dbReference>
<dbReference type="GO" id="GO:0003964">
    <property type="term" value="F:RNA-directed DNA polymerase activity"/>
    <property type="evidence" value="ECO:0007669"/>
    <property type="project" value="UniProtKB-KW"/>
</dbReference>
<keyword evidence="4" id="KW-0695">RNA-directed DNA polymerase</keyword>
<name>A0A6L2K1M2_TANCI</name>
<feature type="compositionally biased region" description="Basic and acidic residues" evidence="1">
    <location>
        <begin position="22"/>
        <end position="31"/>
    </location>
</feature>
<keyword evidence="2" id="KW-0472">Membrane</keyword>
<organism evidence="4">
    <name type="scientific">Tanacetum cinerariifolium</name>
    <name type="common">Dalmatian daisy</name>
    <name type="synonym">Chrysanthemum cinerariifolium</name>
    <dbReference type="NCBI Taxonomy" id="118510"/>
    <lineage>
        <taxon>Eukaryota</taxon>
        <taxon>Viridiplantae</taxon>
        <taxon>Streptophyta</taxon>
        <taxon>Embryophyta</taxon>
        <taxon>Tracheophyta</taxon>
        <taxon>Spermatophyta</taxon>
        <taxon>Magnoliopsida</taxon>
        <taxon>eudicotyledons</taxon>
        <taxon>Gunneridae</taxon>
        <taxon>Pentapetalae</taxon>
        <taxon>asterids</taxon>
        <taxon>campanulids</taxon>
        <taxon>Asterales</taxon>
        <taxon>Asteraceae</taxon>
        <taxon>Asteroideae</taxon>
        <taxon>Anthemideae</taxon>
        <taxon>Anthemidinae</taxon>
        <taxon>Tanacetum</taxon>
    </lineage>
</organism>
<accession>A0A6L2K1M2</accession>
<evidence type="ECO:0000256" key="2">
    <source>
        <dbReference type="SAM" id="Phobius"/>
    </source>
</evidence>
<feature type="compositionally biased region" description="Polar residues" evidence="1">
    <location>
        <begin position="1"/>
        <end position="21"/>
    </location>
</feature>
<feature type="region of interest" description="Disordered" evidence="1">
    <location>
        <begin position="847"/>
        <end position="890"/>
    </location>
</feature>
<evidence type="ECO:0000256" key="1">
    <source>
        <dbReference type="SAM" id="MobiDB-lite"/>
    </source>
</evidence>
<feature type="region of interest" description="Disordered" evidence="1">
    <location>
        <begin position="1"/>
        <end position="52"/>
    </location>
</feature>
<feature type="compositionally biased region" description="Basic residues" evidence="1">
    <location>
        <begin position="874"/>
        <end position="884"/>
    </location>
</feature>
<reference evidence="4" key="1">
    <citation type="journal article" date="2019" name="Sci. Rep.">
        <title>Draft genome of Tanacetum cinerariifolium, the natural source of mosquito coil.</title>
        <authorList>
            <person name="Yamashiro T."/>
            <person name="Shiraishi A."/>
            <person name="Satake H."/>
            <person name="Nakayama K."/>
        </authorList>
    </citation>
    <scope>NUCLEOTIDE SEQUENCE</scope>
</reference>
<keyword evidence="2" id="KW-0812">Transmembrane</keyword>
<feature type="compositionally biased region" description="Basic and acidic residues" evidence="1">
    <location>
        <begin position="794"/>
        <end position="827"/>
    </location>
</feature>
<dbReference type="EMBL" id="BKCJ010001597">
    <property type="protein sequence ID" value="GEU42637.1"/>
    <property type="molecule type" value="Genomic_DNA"/>
</dbReference>
<dbReference type="PANTHER" id="PTHR33116:SF78">
    <property type="entry name" value="OS12G0587133 PROTEIN"/>
    <property type="match status" value="1"/>
</dbReference>
<evidence type="ECO:0000259" key="3">
    <source>
        <dbReference type="Pfam" id="PF13966"/>
    </source>
</evidence>
<sequence length="1418" mass="163665">MDGVGNSETTSKTHLSRSEINSIKRQEKNEAFIKNNGYKTTNSIPSQNEDHVGSFQNKRSYASSLNGDRDSKVDKQVTTVKGNMLSNVPLTPSLITPALVLDNSCVSIRDLSRRVMGRAKDLNSISNLRTLLTKEGFPDVKLTYLDGMWVYMARAKEVFEWTSIFLDHKESEYISNDESLHGAKNKSVGSQHGEDDLVDVSDVEGVSETFLVMNNSQEVHENVTSNGESAFNYFHNAHNGGLILEVLDDMIRSSSRLFNHFITSSGLVDVKLEGYSFTWAHPSATKMSKLDRFLISEDYGPILSRFYHSWFKWDGFDVMVEQVWNSFSHSDTNGLIRFKKKLQDLKKIICSWIKEKKLQQSGAIDSIKEDLIDIDNNLDSRNVSDEILLKRMELTRATSDGLFKGIQNQGSMVISHIFYADDAIFIGEWSDSNLDNIAASLIGCVVMQNPFRYLGVMVGDSMSWKLAWANTVQKLRSWLSKWKVKTLYIGGRLTLLKSVLGASPLYNMSIYTIPKGVLKEMEAIRYRWICDLNDDGVFCVKEVRTILDDIFLHSATDATRWVKYIPIKVNVFAWRVWLDRLPTRSNLVRRGVVLDSSLCLLCGLIPEDVHHVLFWCDTAKLVFRRICHWWDLDWHDVLSFSDWNAWFSAIRLLSRIKLILERVFYVAWWHLLVYRNQSIFAATPPRRSVNFDDIVSCSFTWEMNCLKSSFDSLIRSRHSVFMENQRLRAEIVGLRGLTSRNSVRNIIRTSYQLSWTKSAATDEKMSILYWILGKSAFDRLSKTYSPSTTKSRPRGTDSRDHPQGRSRPHRLDTSNEDRTKDRERFRSVGESYDDSFSHSYRDGNCYRHMKKRRDNESSLSSVSKSDSSDERYGRYPRSRSKRHKSTDEDDLTRPWMCEEEDPFRPRICNFESSRRTRMPNNVKTYNGTGKPEDHVKIFQAVAQVERWAMPTWCHMFNSILIGVARKDEETIEDFMERFKVETRRIKGAPECMWISGFMHGVNNSELTKRLNEHVPKTMEEMMITTTAFIRGEVAAASKKKGHASWNLTSSIPLQGRQKRFLRPRRVKWFENKAKTCAGGGWTNRRMTRVILGTVAAGQKVQYEQLPQRSNEDIQLEMAKLIKNNRILLNNNIFRHGEAIQQEQEEQAVQSFTPNWNFSMINNDKVHSIQYKEYLENSSNAITTVLPTEEPEYSLSMGNEHLSTIPETEFDEVIKSSVKNLVPIPSEYEVTFDDESECDEPIKDESSLVFTTFSNPIFDDNDDFTSSDYGLLSNEDVPMEDFKVYSNSLFDDEEINSNKIDPHYFNAEYDLIESLSNRDTLFDYLEEFSGELMPTSIIDEETDIFTGMDDLMPPCIESDDYDSGGDIHIFEELLRMILLSFLKMSHLTLIIMMICHFLVLLRNHRMLSFSLILIPIQEN</sequence>
<evidence type="ECO:0000313" key="4">
    <source>
        <dbReference type="EMBL" id="GEU42637.1"/>
    </source>
</evidence>
<protein>
    <submittedName>
        <fullName evidence="4">RNA-directed DNA polymerase, eukaryota</fullName>
    </submittedName>
</protein>
<feature type="region of interest" description="Disordered" evidence="1">
    <location>
        <begin position="783"/>
        <end position="835"/>
    </location>
</feature>
<keyword evidence="2" id="KW-1133">Transmembrane helix</keyword>
<proteinExistence type="predicted"/>
<comment type="caution">
    <text evidence="4">The sequence shown here is derived from an EMBL/GenBank/DDBJ whole genome shotgun (WGS) entry which is preliminary data.</text>
</comment>
<feature type="domain" description="Reverse transcriptase zinc-binding" evidence="3">
    <location>
        <begin position="559"/>
        <end position="620"/>
    </location>
</feature>
<dbReference type="InterPro" id="IPR026960">
    <property type="entry name" value="RVT-Znf"/>
</dbReference>
<feature type="compositionally biased region" description="Polar residues" evidence="1">
    <location>
        <begin position="37"/>
        <end position="47"/>
    </location>
</feature>
<dbReference type="PANTHER" id="PTHR33116">
    <property type="entry name" value="REVERSE TRANSCRIPTASE ZINC-BINDING DOMAIN-CONTAINING PROTEIN-RELATED-RELATED"/>
    <property type="match status" value="1"/>
</dbReference>
<keyword evidence="4" id="KW-0808">Transferase</keyword>